<keyword evidence="4" id="KW-1185">Reference proteome</keyword>
<comment type="caution">
    <text evidence="3">The sequence shown here is derived from an EMBL/GenBank/DDBJ whole genome shotgun (WGS) entry which is preliminary data.</text>
</comment>
<dbReference type="PANTHER" id="PTHR30404">
    <property type="entry name" value="N-ACETYLMURAMOYL-L-ALANINE AMIDASE"/>
    <property type="match status" value="1"/>
</dbReference>
<evidence type="ECO:0000259" key="2">
    <source>
        <dbReference type="SMART" id="SM00646"/>
    </source>
</evidence>
<proteinExistence type="predicted"/>
<evidence type="ECO:0000313" key="3">
    <source>
        <dbReference type="EMBL" id="GGE54657.1"/>
    </source>
</evidence>
<dbReference type="InterPro" id="IPR050695">
    <property type="entry name" value="N-acetylmuramoyl_amidase_3"/>
</dbReference>
<evidence type="ECO:0000256" key="1">
    <source>
        <dbReference type="ARBA" id="ARBA00022801"/>
    </source>
</evidence>
<keyword evidence="1" id="KW-0378">Hydrolase</keyword>
<dbReference type="EMBL" id="BMIR01000026">
    <property type="protein sequence ID" value="GGE54657.1"/>
    <property type="molecule type" value="Genomic_DNA"/>
</dbReference>
<sequence length="237" mass="26964">MQGRFKKAIIILGVLLLILILNYEVLTRNSWEHWNLPLAGRIIILDPGHGGPDGGADSNDVQEDDIALEITKKVRDYLQEAGALVIMTRERDVDLADEDTKGLSNRKSQDLNRRLDIIKKSDPDMFISIHLNKIPSSKWRGAQTFYHPKSDENKKLASFIQDSLRKDLANTDRQAKAIEHVFLLKQSTVPSSLVEVGFLSNDVERSLLVKNKYQNKIAESIYKGIFRYYTNEKEPAS</sequence>
<dbReference type="GO" id="GO:0009253">
    <property type="term" value="P:peptidoglycan catabolic process"/>
    <property type="evidence" value="ECO:0007669"/>
    <property type="project" value="InterPro"/>
</dbReference>
<protein>
    <submittedName>
        <fullName evidence="3">Germination-specific N-acetylmuramoyl-L-alanine amidase</fullName>
    </submittedName>
</protein>
<gene>
    <name evidence="3" type="primary">cwlD</name>
    <name evidence="3" type="ORF">GCM10011391_36990</name>
</gene>
<dbReference type="GO" id="GO:0030288">
    <property type="term" value="C:outer membrane-bounded periplasmic space"/>
    <property type="evidence" value="ECO:0007669"/>
    <property type="project" value="TreeGrafter"/>
</dbReference>
<accession>A0A8J2YN76</accession>
<dbReference type="SUPFAM" id="SSF53187">
    <property type="entry name" value="Zn-dependent exopeptidases"/>
    <property type="match status" value="1"/>
</dbReference>
<dbReference type="NCBIfam" id="TIGR02883">
    <property type="entry name" value="spore_cwlD"/>
    <property type="match status" value="1"/>
</dbReference>
<dbReference type="RefSeq" id="WP_188698290.1">
    <property type="nucleotide sequence ID" value="NZ_BMIR01000026.1"/>
</dbReference>
<dbReference type="CDD" id="cd02696">
    <property type="entry name" value="MurNAc-LAA"/>
    <property type="match status" value="1"/>
</dbReference>
<organism evidence="3 4">
    <name type="scientific">Pullulanibacillus camelliae</name>
    <dbReference type="NCBI Taxonomy" id="1707096"/>
    <lineage>
        <taxon>Bacteria</taxon>
        <taxon>Bacillati</taxon>
        <taxon>Bacillota</taxon>
        <taxon>Bacilli</taxon>
        <taxon>Bacillales</taxon>
        <taxon>Sporolactobacillaceae</taxon>
        <taxon>Pullulanibacillus</taxon>
    </lineage>
</organism>
<name>A0A8J2YN76_9BACL</name>
<dbReference type="AlphaFoldDB" id="A0A8J2YN76"/>
<feature type="domain" description="MurNAc-LAA" evidence="2">
    <location>
        <begin position="115"/>
        <end position="226"/>
    </location>
</feature>
<dbReference type="GO" id="GO:0008745">
    <property type="term" value="F:N-acetylmuramoyl-L-alanine amidase activity"/>
    <property type="evidence" value="ECO:0007669"/>
    <property type="project" value="InterPro"/>
</dbReference>
<reference evidence="3" key="1">
    <citation type="journal article" date="2014" name="Int. J. Syst. Evol. Microbiol.">
        <title>Complete genome sequence of Corynebacterium casei LMG S-19264T (=DSM 44701T), isolated from a smear-ripened cheese.</title>
        <authorList>
            <consortium name="US DOE Joint Genome Institute (JGI-PGF)"/>
            <person name="Walter F."/>
            <person name="Albersmeier A."/>
            <person name="Kalinowski J."/>
            <person name="Ruckert C."/>
        </authorList>
    </citation>
    <scope>NUCLEOTIDE SEQUENCE</scope>
    <source>
        <strain evidence="3">CGMCC 1.15371</strain>
    </source>
</reference>
<evidence type="ECO:0000313" key="4">
    <source>
        <dbReference type="Proteomes" id="UP000628775"/>
    </source>
</evidence>
<dbReference type="InterPro" id="IPR002508">
    <property type="entry name" value="MurNAc-LAA_cat"/>
</dbReference>
<dbReference type="Pfam" id="PF01520">
    <property type="entry name" value="Amidase_3"/>
    <property type="match status" value="1"/>
</dbReference>
<dbReference type="Proteomes" id="UP000628775">
    <property type="component" value="Unassembled WGS sequence"/>
</dbReference>
<dbReference type="SMART" id="SM00646">
    <property type="entry name" value="Ami_3"/>
    <property type="match status" value="1"/>
</dbReference>
<dbReference type="PANTHER" id="PTHR30404:SF0">
    <property type="entry name" value="N-ACETYLMURAMOYL-L-ALANINE AMIDASE AMIC"/>
    <property type="match status" value="1"/>
</dbReference>
<reference evidence="3" key="2">
    <citation type="submission" date="2020-09" db="EMBL/GenBank/DDBJ databases">
        <authorList>
            <person name="Sun Q."/>
            <person name="Zhou Y."/>
        </authorList>
    </citation>
    <scope>NUCLEOTIDE SEQUENCE</scope>
    <source>
        <strain evidence="3">CGMCC 1.15371</strain>
    </source>
</reference>
<dbReference type="InterPro" id="IPR014234">
    <property type="entry name" value="Spore_CwlD"/>
</dbReference>
<dbReference type="Gene3D" id="3.40.630.40">
    <property type="entry name" value="Zn-dependent exopeptidases"/>
    <property type="match status" value="1"/>
</dbReference>